<dbReference type="EMBL" id="MF599468">
    <property type="protein sequence ID" value="ATE87057.1"/>
    <property type="molecule type" value="Genomic_DNA"/>
</dbReference>
<keyword evidence="2" id="KW-1185">Reference proteome</keyword>
<dbReference type="RefSeq" id="YP_010084800.1">
    <property type="nucleotide sequence ID" value="NC_055165.1"/>
</dbReference>
<proteinExistence type="predicted"/>
<name>A0A291B0N6_9VIRU</name>
<sequence length="76" mass="8479">MLFRGTNLISRVNINKQPTHVDFTFNLHGDIAIEIPDSNSVTITAQDFGEYNTTPPITFTKKDNDPDFGIAKLVIV</sequence>
<dbReference type="GeneID" id="65099820"/>
<organism evidence="1">
    <name type="scientific">Shrimp hemocyte iridescent virus</name>
    <dbReference type="NCBI Taxonomy" id="2039780"/>
    <lineage>
        <taxon>Viruses</taxon>
        <taxon>Varidnaviria</taxon>
        <taxon>Bamfordvirae</taxon>
        <taxon>Nucleocytoviricota</taxon>
        <taxon>Megaviricetes</taxon>
        <taxon>Pimascovirales</taxon>
        <taxon>Pimascovirales incertae sedis</taxon>
        <taxon>Iridoviridae</taxon>
        <taxon>Betairidovirinae</taxon>
        <taxon>Decapodiridovirus</taxon>
        <taxon>Decapodiridovirus litopenaeus1</taxon>
        <taxon>Decapod iridescent virus 1</taxon>
    </lineage>
</organism>
<protein>
    <submittedName>
        <fullName evidence="1">Uncharacterized protein</fullName>
    </submittedName>
</protein>
<gene>
    <name evidence="1" type="primary">48L</name>
</gene>
<evidence type="ECO:0000313" key="2">
    <source>
        <dbReference type="Proteomes" id="UP000297192"/>
    </source>
</evidence>
<dbReference type="Proteomes" id="UP000297192">
    <property type="component" value="Segment"/>
</dbReference>
<evidence type="ECO:0000313" key="1">
    <source>
        <dbReference type="EMBL" id="ATE87057.1"/>
    </source>
</evidence>
<reference evidence="1" key="1">
    <citation type="journal article" date="2017" name="Arch. Virol.">
        <title>Complete genome sequence of shrimp hemocyte iridescent virus (SHIV) isolated from white leg shrimp, Litopenaeus vannamei.</title>
        <authorList>
            <person name="Qiu L."/>
            <person name="Chen M.M."/>
            <person name="Wang R.Y."/>
            <person name="Wan X.Y."/>
            <person name="Li C."/>
            <person name="Zhang Q.L."/>
            <person name="Dong X."/>
            <person name="Yang B."/>
            <person name="Xiang J.H."/>
            <person name="Huang J."/>
        </authorList>
    </citation>
    <scope>NUCLEOTIDE SEQUENCE [LARGE SCALE GENOMIC DNA]</scope>
    <source>
        <strain evidence="1">20141215</strain>
    </source>
</reference>
<accession>A0A291B0N6</accession>
<dbReference type="KEGG" id="vg:65099820"/>
<reference evidence="1" key="2">
    <citation type="journal article" date="2017" name="Sci. Rep.">
        <title>Characterization of a new member of Iridoviridae, Shrimp hemocyte iridescent virus (SHIV), found in white leg shrimp (Litopenaeus vannamei).</title>
        <authorList>
            <person name="Qiu L."/>
            <person name="Chen M.M."/>
            <person name="Wan X.Y."/>
            <person name="Li C."/>
            <person name="Zhang Q.L."/>
            <person name="Wang R.Y."/>
            <person name="Cheng D.Y."/>
            <person name="Dong X."/>
            <person name="Yang B."/>
            <person name="Wang X.H."/>
            <person name="Xiang J.H."/>
            <person name="Huang J."/>
        </authorList>
    </citation>
    <scope>NUCLEOTIDE SEQUENCE [LARGE SCALE GENOMIC DNA]</scope>
    <source>
        <strain evidence="1">20141215</strain>
    </source>
</reference>